<dbReference type="Proteomes" id="UP001158049">
    <property type="component" value="Unassembled WGS sequence"/>
</dbReference>
<comment type="caution">
    <text evidence="1">The sequence shown here is derived from an EMBL/GenBank/DDBJ whole genome shotgun (WGS) entry which is preliminary data.</text>
</comment>
<gene>
    <name evidence="1" type="ORF">SAMN06295970_10574</name>
</gene>
<dbReference type="Gene3D" id="1.10.472.150">
    <property type="entry name" value="Glucose-regulated metallo-peptidase M90, N-terminal domain"/>
    <property type="match status" value="1"/>
</dbReference>
<dbReference type="Pfam" id="PF06167">
    <property type="entry name" value="Peptidase_M90"/>
    <property type="match status" value="1"/>
</dbReference>
<dbReference type="PANTHER" id="PTHR30164">
    <property type="entry name" value="MTFA PEPTIDASE"/>
    <property type="match status" value="1"/>
</dbReference>
<dbReference type="InterPro" id="IPR042252">
    <property type="entry name" value="MtfA_N"/>
</dbReference>
<accession>A0ABY1Q2N1</accession>
<organism evidence="1 2">
    <name type="scientific">Noviherbaspirillum suwonense</name>
    <dbReference type="NCBI Taxonomy" id="1224511"/>
    <lineage>
        <taxon>Bacteria</taxon>
        <taxon>Pseudomonadati</taxon>
        <taxon>Pseudomonadota</taxon>
        <taxon>Betaproteobacteria</taxon>
        <taxon>Burkholderiales</taxon>
        <taxon>Oxalobacteraceae</taxon>
        <taxon>Noviherbaspirillum</taxon>
    </lineage>
</organism>
<dbReference type="PANTHER" id="PTHR30164:SF2">
    <property type="entry name" value="PROTEIN MTFA"/>
    <property type="match status" value="1"/>
</dbReference>
<dbReference type="CDD" id="cd20169">
    <property type="entry name" value="Peptidase_M90_mtfA"/>
    <property type="match status" value="1"/>
</dbReference>
<protein>
    <recommendedName>
        <fullName evidence="3">Zinc-dependent peptidase</fullName>
    </recommendedName>
</protein>
<evidence type="ECO:0000313" key="1">
    <source>
        <dbReference type="EMBL" id="SMP57344.1"/>
    </source>
</evidence>
<dbReference type="SUPFAM" id="SSF55486">
    <property type="entry name" value="Metalloproteases ('zincins'), catalytic domain"/>
    <property type="match status" value="1"/>
</dbReference>
<evidence type="ECO:0008006" key="3">
    <source>
        <dbReference type="Google" id="ProtNLM"/>
    </source>
</evidence>
<proteinExistence type="predicted"/>
<dbReference type="InterPro" id="IPR024079">
    <property type="entry name" value="MetalloPept_cat_dom_sf"/>
</dbReference>
<reference evidence="1 2" key="1">
    <citation type="submission" date="2017-05" db="EMBL/GenBank/DDBJ databases">
        <authorList>
            <person name="Varghese N."/>
            <person name="Submissions S."/>
        </authorList>
    </citation>
    <scope>NUCLEOTIDE SEQUENCE [LARGE SCALE GENOMIC DNA]</scope>
    <source>
        <strain evidence="1 2">DSM 26001</strain>
    </source>
</reference>
<dbReference type="EMBL" id="FXUL01000005">
    <property type="protein sequence ID" value="SMP57344.1"/>
    <property type="molecule type" value="Genomic_DNA"/>
</dbReference>
<sequence length="279" mass="31042">MELIRRLFRRAPPRIPGRLWAEALDSMPCLARLQDGDLRRLQALTERFLAEHAISGAGGFAVTDEIALRIAAQACLPVLNLTLDLYRDMAGVIVYPSAFIVRHSEVDEAGVVHEWEAPMAGEALDAGGAVVLSWEDALEDHEWDDGSNLVIHEFVHKIDMGSGGANGCPPFLAEFHQGIDPARWTRVFTAAYEDFRRRVDAMERRLPADFDEDDDEHLDRYAELAQGLPMDPYGAENPAEFFAVASEAFFVQPAALAAAYGQVVELLEQYYLQKALRAD</sequence>
<name>A0ABY1Q2N1_9BURK</name>
<dbReference type="InterPro" id="IPR010384">
    <property type="entry name" value="MtfA_fam"/>
</dbReference>
<dbReference type="RefSeq" id="WP_283441947.1">
    <property type="nucleotide sequence ID" value="NZ_FXUL01000005.1"/>
</dbReference>
<dbReference type="Gene3D" id="3.40.390.10">
    <property type="entry name" value="Collagenase (Catalytic Domain)"/>
    <property type="match status" value="1"/>
</dbReference>
<keyword evidence="2" id="KW-1185">Reference proteome</keyword>
<evidence type="ECO:0000313" key="2">
    <source>
        <dbReference type="Proteomes" id="UP001158049"/>
    </source>
</evidence>